<keyword evidence="1" id="KW-0732">Signal</keyword>
<reference evidence="4 5" key="1">
    <citation type="submission" date="2021-12" db="EMBL/GenBank/DDBJ databases">
        <title>Genome sequence of Kibdelosporangium philippinense ATCC 49844.</title>
        <authorList>
            <person name="Fedorov E.A."/>
            <person name="Omeragic M."/>
            <person name="Shalygina K.F."/>
            <person name="Maclea K.S."/>
        </authorList>
    </citation>
    <scope>NUCLEOTIDE SEQUENCE [LARGE SCALE GENOMIC DNA]</scope>
    <source>
        <strain evidence="4 5">ATCC 49844</strain>
    </source>
</reference>
<dbReference type="InterPro" id="IPR024516">
    <property type="entry name" value="Mce_C"/>
</dbReference>
<dbReference type="RefSeq" id="WP_233733970.1">
    <property type="nucleotide sequence ID" value="NZ_JAJVCN010000004.1"/>
</dbReference>
<evidence type="ECO:0000259" key="3">
    <source>
        <dbReference type="Pfam" id="PF11887"/>
    </source>
</evidence>
<protein>
    <submittedName>
        <fullName evidence="4">MCE family protein</fullName>
    </submittedName>
</protein>
<feature type="domain" description="Mammalian cell entry C-terminal" evidence="3">
    <location>
        <begin position="122"/>
        <end position="289"/>
    </location>
</feature>
<accession>A0ABS8ZUV2</accession>
<gene>
    <name evidence="4" type="ORF">LWC34_52955</name>
</gene>
<sequence length="352" mass="37031">MLAFVLALILLASGCGAGGFNGVYNLPLPGGADLGDNPYRVRVQFTDVLDLVPQAGVKVNDVPVGRVDSIDIGADGWTAEVVLLVNSDVVLPANAHASVRQSSLLGEKFVELRAPSSPVGRFTDSDLIPATRTNRNAEIEEVFGGLSLLLNGGGVGQFQQIAREVNNALSGNETGLRALLSNVDQFIGELDNHRSEITRALTSLNRLAATVASQRGRITGVLQDLGPGIDVLTQQRSQLVTLLKSLDRLSQVAVSTVHRSRDDIVADLKALAPTLRALASAGEKLPQSFELLLTYPFTDVAAQAIKGDYLNVFIGLAPPATAPDPVAPAVPLRPMDPPVHATPTNPAIQGSP</sequence>
<name>A0ABS8ZUV2_9PSEU</name>
<dbReference type="PANTHER" id="PTHR33371:SF15">
    <property type="entry name" value="LIPOPROTEIN LPRN"/>
    <property type="match status" value="1"/>
</dbReference>
<dbReference type="InterPro" id="IPR003399">
    <property type="entry name" value="Mce/MlaD"/>
</dbReference>
<organism evidence="4 5">
    <name type="scientific">Kibdelosporangium philippinense</name>
    <dbReference type="NCBI Taxonomy" id="211113"/>
    <lineage>
        <taxon>Bacteria</taxon>
        <taxon>Bacillati</taxon>
        <taxon>Actinomycetota</taxon>
        <taxon>Actinomycetes</taxon>
        <taxon>Pseudonocardiales</taxon>
        <taxon>Pseudonocardiaceae</taxon>
        <taxon>Kibdelosporangium</taxon>
    </lineage>
</organism>
<comment type="caution">
    <text evidence="4">The sequence shown here is derived from an EMBL/GenBank/DDBJ whole genome shotgun (WGS) entry which is preliminary data.</text>
</comment>
<feature type="chain" id="PRO_5046348515" evidence="1">
    <location>
        <begin position="18"/>
        <end position="352"/>
    </location>
</feature>
<evidence type="ECO:0000259" key="2">
    <source>
        <dbReference type="Pfam" id="PF02470"/>
    </source>
</evidence>
<feature type="domain" description="Mce/MlaD" evidence="2">
    <location>
        <begin position="38"/>
        <end position="114"/>
    </location>
</feature>
<evidence type="ECO:0000313" key="4">
    <source>
        <dbReference type="EMBL" id="MCE7011468.1"/>
    </source>
</evidence>
<evidence type="ECO:0000256" key="1">
    <source>
        <dbReference type="SAM" id="SignalP"/>
    </source>
</evidence>
<proteinExistence type="predicted"/>
<dbReference type="Pfam" id="PF11887">
    <property type="entry name" value="Mce4_CUP1"/>
    <property type="match status" value="1"/>
</dbReference>
<dbReference type="EMBL" id="JAJVCN010000004">
    <property type="protein sequence ID" value="MCE7011468.1"/>
    <property type="molecule type" value="Genomic_DNA"/>
</dbReference>
<keyword evidence="5" id="KW-1185">Reference proteome</keyword>
<evidence type="ECO:0000313" key="5">
    <source>
        <dbReference type="Proteomes" id="UP001521150"/>
    </source>
</evidence>
<dbReference type="InterPro" id="IPR052336">
    <property type="entry name" value="MlaD_Phospholipid_Transporter"/>
</dbReference>
<dbReference type="Pfam" id="PF02470">
    <property type="entry name" value="MlaD"/>
    <property type="match status" value="1"/>
</dbReference>
<dbReference type="InterPro" id="IPR005693">
    <property type="entry name" value="Mce"/>
</dbReference>
<dbReference type="NCBIfam" id="TIGR00996">
    <property type="entry name" value="Mtu_fam_mce"/>
    <property type="match status" value="1"/>
</dbReference>
<dbReference type="Proteomes" id="UP001521150">
    <property type="component" value="Unassembled WGS sequence"/>
</dbReference>
<feature type="signal peptide" evidence="1">
    <location>
        <begin position="1"/>
        <end position="17"/>
    </location>
</feature>
<dbReference type="PANTHER" id="PTHR33371">
    <property type="entry name" value="INTERMEMBRANE PHOSPHOLIPID TRANSPORT SYSTEM BINDING PROTEIN MLAD-RELATED"/>
    <property type="match status" value="1"/>
</dbReference>